<dbReference type="PROSITE" id="PS00595">
    <property type="entry name" value="AA_TRANSFER_CLASS_5"/>
    <property type="match status" value="1"/>
</dbReference>
<dbReference type="GO" id="GO:0006534">
    <property type="term" value="P:cysteine metabolic process"/>
    <property type="evidence" value="ECO:0007669"/>
    <property type="project" value="InterPro"/>
</dbReference>
<dbReference type="PIRSF" id="PIRSF005572">
    <property type="entry name" value="NifS"/>
    <property type="match status" value="1"/>
</dbReference>
<feature type="domain" description="Aminotransferase class V" evidence="8">
    <location>
        <begin position="5"/>
        <end position="372"/>
    </location>
</feature>
<comment type="similarity">
    <text evidence="2">Belongs to the class-V pyridoxal-phosphate-dependent aminotransferase family. Csd subfamily.</text>
</comment>
<dbReference type="Gene3D" id="3.40.640.10">
    <property type="entry name" value="Type I PLP-dependent aspartate aminotransferase-like (Major domain)"/>
    <property type="match status" value="1"/>
</dbReference>
<evidence type="ECO:0000259" key="8">
    <source>
        <dbReference type="Pfam" id="PF00266"/>
    </source>
</evidence>
<dbReference type="Gene3D" id="3.90.1150.10">
    <property type="entry name" value="Aspartate Aminotransferase, domain 1"/>
    <property type="match status" value="1"/>
</dbReference>
<comment type="caution">
    <text evidence="9">The sequence shown here is derived from an EMBL/GenBank/DDBJ whole genome shotgun (WGS) entry which is preliminary data.</text>
</comment>
<dbReference type="AlphaFoldDB" id="A0A855X3X2"/>
<dbReference type="InterPro" id="IPR015422">
    <property type="entry name" value="PyrdxlP-dep_Trfase_small"/>
</dbReference>
<dbReference type="InterPro" id="IPR015421">
    <property type="entry name" value="PyrdxlP-dep_Trfase_major"/>
</dbReference>
<accession>A0A855X3X2</accession>
<dbReference type="PANTHER" id="PTHR43586:SF4">
    <property type="entry name" value="ISOPENICILLIN N EPIMERASE"/>
    <property type="match status" value="1"/>
</dbReference>
<proteinExistence type="inferred from homology"/>
<keyword evidence="5" id="KW-0663">Pyridoxal phosphate</keyword>
<dbReference type="Proteomes" id="UP000250918">
    <property type="component" value="Unassembled WGS sequence"/>
</dbReference>
<dbReference type="GO" id="GO:0030170">
    <property type="term" value="F:pyridoxal phosphate binding"/>
    <property type="evidence" value="ECO:0007669"/>
    <property type="project" value="InterPro"/>
</dbReference>
<dbReference type="Pfam" id="PF00266">
    <property type="entry name" value="Aminotran_5"/>
    <property type="match status" value="1"/>
</dbReference>
<evidence type="ECO:0000256" key="6">
    <source>
        <dbReference type="ARBA" id="ARBA00050776"/>
    </source>
</evidence>
<dbReference type="InterPro" id="IPR020578">
    <property type="entry name" value="Aminotrans_V_PyrdxlP_BS"/>
</dbReference>
<evidence type="ECO:0000313" key="10">
    <source>
        <dbReference type="Proteomes" id="UP000250918"/>
    </source>
</evidence>
<evidence type="ECO:0000256" key="7">
    <source>
        <dbReference type="RuleBase" id="RU004504"/>
    </source>
</evidence>
<organism evidence="9 10">
    <name type="scientific">candidate division GN15 bacterium</name>
    <dbReference type="NCBI Taxonomy" id="2072418"/>
    <lineage>
        <taxon>Bacteria</taxon>
        <taxon>candidate division GN15</taxon>
    </lineage>
</organism>
<sequence length="395" mass="43625">MDKLIYLDYGATSYPKPDEVYRQMDSFYRSYGVNPGRSGYDMCMMAGNMVEDTRKLMTEFFNGTDYNRLVFTLNATDALNLAIFGSLEKGDHAITTTIEHNSVLRPLYHLETRSGVEVDRIPFDSKGFVHPEDFAKKMKKNTRLVAVNHGSNVIGTVQPIAEIGALCRQRGIPFLIDSSQTAGKIPVDLQAQHIDMIAFTGHKSLLGPMGTGGLCVREGVEIRHTRAGGTGVRSAVKGHLDEYPYRLEYGTPNLPGIAGLNAGLKWIQERGMHSIHEHETRLLTKLRDGLREIDGVTLYCQDDLTNHIAVLAFNIEGLEAMDTGTMLDVDYNIACRTGLHCAPLVHEQIGTDKIHGAVRFGLGPHNTEEEISTAIEAVREIAKSRKKAPKASARA</sequence>
<dbReference type="CDD" id="cd06453">
    <property type="entry name" value="SufS_like"/>
    <property type="match status" value="1"/>
</dbReference>
<gene>
    <name evidence="9" type="ORF">C3F09_06085</name>
</gene>
<evidence type="ECO:0000256" key="2">
    <source>
        <dbReference type="ARBA" id="ARBA00010447"/>
    </source>
</evidence>
<dbReference type="GO" id="GO:0031071">
    <property type="term" value="F:cysteine desulfurase activity"/>
    <property type="evidence" value="ECO:0007669"/>
    <property type="project" value="UniProtKB-EC"/>
</dbReference>
<evidence type="ECO:0000256" key="5">
    <source>
        <dbReference type="ARBA" id="ARBA00022898"/>
    </source>
</evidence>
<evidence type="ECO:0000313" key="9">
    <source>
        <dbReference type="EMBL" id="PWB72771.1"/>
    </source>
</evidence>
<reference evidence="9 10" key="1">
    <citation type="journal article" date="2018" name="ISME J.">
        <title>A methanotrophic archaeon couples anaerobic oxidation of methane to Fe(III) reduction.</title>
        <authorList>
            <person name="Cai C."/>
            <person name="Leu A.O."/>
            <person name="Xie G.J."/>
            <person name="Guo J."/>
            <person name="Feng Y."/>
            <person name="Zhao J.X."/>
            <person name="Tyson G.W."/>
            <person name="Yuan Z."/>
            <person name="Hu S."/>
        </authorList>
    </citation>
    <scope>NUCLEOTIDE SEQUENCE [LARGE SCALE GENOMIC DNA]</scope>
    <source>
        <strain evidence="9">FeB_12</strain>
    </source>
</reference>
<name>A0A855X3X2_9BACT</name>
<dbReference type="InterPro" id="IPR010970">
    <property type="entry name" value="Cys_dSase_SufS"/>
</dbReference>
<dbReference type="PANTHER" id="PTHR43586">
    <property type="entry name" value="CYSTEINE DESULFURASE"/>
    <property type="match status" value="1"/>
</dbReference>
<protein>
    <recommendedName>
        <fullName evidence="3">cysteine desulfurase</fullName>
        <ecNumber evidence="3">2.8.1.7</ecNumber>
    </recommendedName>
</protein>
<dbReference type="InterPro" id="IPR016454">
    <property type="entry name" value="Cysteine_dSase"/>
</dbReference>
<comment type="cofactor">
    <cofactor evidence="1 7">
        <name>pyridoxal 5'-phosphate</name>
        <dbReference type="ChEBI" id="CHEBI:597326"/>
    </cofactor>
</comment>
<dbReference type="EC" id="2.8.1.7" evidence="3"/>
<dbReference type="SUPFAM" id="SSF53383">
    <property type="entry name" value="PLP-dependent transferases"/>
    <property type="match status" value="1"/>
</dbReference>
<evidence type="ECO:0000256" key="3">
    <source>
        <dbReference type="ARBA" id="ARBA00012239"/>
    </source>
</evidence>
<comment type="catalytic activity">
    <reaction evidence="6">
        <text>(sulfur carrier)-H + L-cysteine = (sulfur carrier)-SH + L-alanine</text>
        <dbReference type="Rhea" id="RHEA:43892"/>
        <dbReference type="Rhea" id="RHEA-COMP:14737"/>
        <dbReference type="Rhea" id="RHEA-COMP:14739"/>
        <dbReference type="ChEBI" id="CHEBI:29917"/>
        <dbReference type="ChEBI" id="CHEBI:35235"/>
        <dbReference type="ChEBI" id="CHEBI:57972"/>
        <dbReference type="ChEBI" id="CHEBI:64428"/>
        <dbReference type="EC" id="2.8.1.7"/>
    </reaction>
</comment>
<dbReference type="EMBL" id="PQAP01000074">
    <property type="protein sequence ID" value="PWB72771.1"/>
    <property type="molecule type" value="Genomic_DNA"/>
</dbReference>
<dbReference type="InterPro" id="IPR000192">
    <property type="entry name" value="Aminotrans_V_dom"/>
</dbReference>
<dbReference type="InterPro" id="IPR010969">
    <property type="entry name" value="Cys_dSase-rel_unknwn_funct"/>
</dbReference>
<dbReference type="InterPro" id="IPR015424">
    <property type="entry name" value="PyrdxlP-dep_Trfase"/>
</dbReference>
<evidence type="ECO:0000256" key="1">
    <source>
        <dbReference type="ARBA" id="ARBA00001933"/>
    </source>
</evidence>
<dbReference type="NCBIfam" id="TIGR01977">
    <property type="entry name" value="am_tr_V_EF2568"/>
    <property type="match status" value="1"/>
</dbReference>
<keyword evidence="4" id="KW-0808">Transferase</keyword>
<evidence type="ECO:0000256" key="4">
    <source>
        <dbReference type="ARBA" id="ARBA00022679"/>
    </source>
</evidence>